<gene>
    <name evidence="2" type="ORF">RRG08_018758</name>
</gene>
<proteinExistence type="predicted"/>
<feature type="compositionally biased region" description="Acidic residues" evidence="1">
    <location>
        <begin position="66"/>
        <end position="80"/>
    </location>
</feature>
<feature type="region of interest" description="Disordered" evidence="1">
    <location>
        <begin position="26"/>
        <end position="101"/>
    </location>
</feature>
<protein>
    <submittedName>
        <fullName evidence="2">Uncharacterized protein</fullName>
    </submittedName>
</protein>
<comment type="caution">
    <text evidence="2">The sequence shown here is derived from an EMBL/GenBank/DDBJ whole genome shotgun (WGS) entry which is preliminary data.</text>
</comment>
<evidence type="ECO:0000256" key="1">
    <source>
        <dbReference type="SAM" id="MobiDB-lite"/>
    </source>
</evidence>
<feature type="compositionally biased region" description="Polar residues" evidence="1">
    <location>
        <begin position="87"/>
        <end position="101"/>
    </location>
</feature>
<dbReference type="Proteomes" id="UP001283361">
    <property type="component" value="Unassembled WGS sequence"/>
</dbReference>
<organism evidence="2 3">
    <name type="scientific">Elysia crispata</name>
    <name type="common">lettuce slug</name>
    <dbReference type="NCBI Taxonomy" id="231223"/>
    <lineage>
        <taxon>Eukaryota</taxon>
        <taxon>Metazoa</taxon>
        <taxon>Spiralia</taxon>
        <taxon>Lophotrochozoa</taxon>
        <taxon>Mollusca</taxon>
        <taxon>Gastropoda</taxon>
        <taxon>Heterobranchia</taxon>
        <taxon>Euthyneura</taxon>
        <taxon>Panpulmonata</taxon>
        <taxon>Sacoglossa</taxon>
        <taxon>Placobranchoidea</taxon>
        <taxon>Plakobranchidae</taxon>
        <taxon>Elysia</taxon>
    </lineage>
</organism>
<accession>A0AAE1EBA1</accession>
<sequence>MEKSGFTAVYERVIFLTVRDAVLAAEEDKRKRQHPIPEDAGTVSSRASHPLKIAAGATDPLLTIQDESEEEAEDDEDEEKEAGATTPLGQVRNSWIHSEEC</sequence>
<keyword evidence="3" id="KW-1185">Reference proteome</keyword>
<evidence type="ECO:0000313" key="3">
    <source>
        <dbReference type="Proteomes" id="UP001283361"/>
    </source>
</evidence>
<reference evidence="2" key="1">
    <citation type="journal article" date="2023" name="G3 (Bethesda)">
        <title>A reference genome for the long-term kleptoplast-retaining sea slug Elysia crispata morphotype clarki.</title>
        <authorList>
            <person name="Eastman K.E."/>
            <person name="Pendleton A.L."/>
            <person name="Shaikh M.A."/>
            <person name="Suttiyut T."/>
            <person name="Ogas R."/>
            <person name="Tomko P."/>
            <person name="Gavelis G."/>
            <person name="Widhalm J.R."/>
            <person name="Wisecaver J.H."/>
        </authorList>
    </citation>
    <scope>NUCLEOTIDE SEQUENCE</scope>
    <source>
        <strain evidence="2">ECLA1</strain>
    </source>
</reference>
<dbReference type="EMBL" id="JAWDGP010000363">
    <property type="protein sequence ID" value="KAK3801166.1"/>
    <property type="molecule type" value="Genomic_DNA"/>
</dbReference>
<evidence type="ECO:0000313" key="2">
    <source>
        <dbReference type="EMBL" id="KAK3801166.1"/>
    </source>
</evidence>
<name>A0AAE1EBA1_9GAST</name>
<dbReference type="AlphaFoldDB" id="A0AAE1EBA1"/>